<dbReference type="GO" id="GO:0006508">
    <property type="term" value="P:proteolysis"/>
    <property type="evidence" value="ECO:0007669"/>
    <property type="project" value="InterPro"/>
</dbReference>
<dbReference type="InterPro" id="IPR032799">
    <property type="entry name" value="TAXi_C"/>
</dbReference>
<proteinExistence type="predicted"/>
<dbReference type="InterPro" id="IPR021109">
    <property type="entry name" value="Peptidase_aspartic_dom_sf"/>
</dbReference>
<dbReference type="InterPro" id="IPR001461">
    <property type="entry name" value="Aspartic_peptidase_A1"/>
</dbReference>
<evidence type="ECO:0000259" key="1">
    <source>
        <dbReference type="Pfam" id="PF14541"/>
    </source>
</evidence>
<feature type="domain" description="Xylanase inhibitor C-terminal" evidence="1">
    <location>
        <begin position="11"/>
        <end position="108"/>
    </location>
</feature>
<dbReference type="EMBL" id="KN660768">
    <property type="protein sequence ID" value="KHN15634.1"/>
    <property type="molecule type" value="Genomic_DNA"/>
</dbReference>
<accession>A0A0B2Q6M8</accession>
<dbReference type="PANTHER" id="PTHR47965:SF6">
    <property type="entry name" value="ASPARTIC PROTEINASE GIP1-RELATED"/>
    <property type="match status" value="1"/>
</dbReference>
<organism evidence="2">
    <name type="scientific">Glycine soja</name>
    <name type="common">Wild soybean</name>
    <dbReference type="NCBI Taxonomy" id="3848"/>
    <lineage>
        <taxon>Eukaryota</taxon>
        <taxon>Viridiplantae</taxon>
        <taxon>Streptophyta</taxon>
        <taxon>Embryophyta</taxon>
        <taxon>Tracheophyta</taxon>
        <taxon>Spermatophyta</taxon>
        <taxon>Magnoliopsida</taxon>
        <taxon>eudicotyledons</taxon>
        <taxon>Gunneridae</taxon>
        <taxon>Pentapetalae</taxon>
        <taxon>rosids</taxon>
        <taxon>fabids</taxon>
        <taxon>Fabales</taxon>
        <taxon>Fabaceae</taxon>
        <taxon>Papilionoideae</taxon>
        <taxon>50 kb inversion clade</taxon>
        <taxon>NPAAA clade</taxon>
        <taxon>indigoferoid/millettioid clade</taxon>
        <taxon>Phaseoleae</taxon>
        <taxon>Glycine</taxon>
        <taxon>Glycine subgen. Soja</taxon>
    </lineage>
</organism>
<sequence>MNESSVFNLTVTKVVEPFGVCYPVGDLTETRVGLVVPTINLVMHNEDMFWRVFGGNSMVRVAKGEMDVCCLGFVDGGTRERMPVVIRGHQLKDNLMQFDLDSNKFSFTSTMLLQGTKCANFN</sequence>
<dbReference type="Proteomes" id="UP000053555">
    <property type="component" value="Unassembled WGS sequence"/>
</dbReference>
<dbReference type="Pfam" id="PF14541">
    <property type="entry name" value="TAXi_C"/>
    <property type="match status" value="1"/>
</dbReference>
<gene>
    <name evidence="2" type="ORF">glysoja_031423</name>
</gene>
<reference evidence="2" key="1">
    <citation type="submission" date="2014-07" db="EMBL/GenBank/DDBJ databases">
        <title>Identification of a novel salt tolerance gene in wild soybean by whole-genome sequencing.</title>
        <authorList>
            <person name="Lam H.-M."/>
            <person name="Qi X."/>
            <person name="Li M.-W."/>
            <person name="Liu X."/>
            <person name="Xie M."/>
            <person name="Ni M."/>
            <person name="Xu X."/>
        </authorList>
    </citation>
    <scope>NUCLEOTIDE SEQUENCE [LARGE SCALE GENOMIC DNA]</scope>
    <source>
        <tissue evidence="2">Root</tissue>
    </source>
</reference>
<dbReference type="SUPFAM" id="SSF50630">
    <property type="entry name" value="Acid proteases"/>
    <property type="match status" value="1"/>
</dbReference>
<evidence type="ECO:0000313" key="2">
    <source>
        <dbReference type="EMBL" id="KHN15634.1"/>
    </source>
</evidence>
<dbReference type="AlphaFoldDB" id="A0A0B2Q6M8"/>
<name>A0A0B2Q6M8_GLYSO</name>
<protein>
    <submittedName>
        <fullName evidence="2">Basic 7S globulin</fullName>
    </submittedName>
</protein>
<dbReference type="GO" id="GO:0004190">
    <property type="term" value="F:aspartic-type endopeptidase activity"/>
    <property type="evidence" value="ECO:0007669"/>
    <property type="project" value="InterPro"/>
</dbReference>
<dbReference type="Gene3D" id="2.40.70.10">
    <property type="entry name" value="Acid Proteases"/>
    <property type="match status" value="1"/>
</dbReference>
<dbReference type="PANTHER" id="PTHR47965">
    <property type="entry name" value="ASPARTYL PROTEASE-RELATED"/>
    <property type="match status" value="1"/>
</dbReference>